<keyword evidence="3" id="KW-1185">Reference proteome</keyword>
<comment type="caution">
    <text evidence="2">The sequence shown here is derived from an EMBL/GenBank/DDBJ whole genome shotgun (WGS) entry which is preliminary data.</text>
</comment>
<dbReference type="InterPro" id="IPR029058">
    <property type="entry name" value="AB_hydrolase_fold"/>
</dbReference>
<feature type="compositionally biased region" description="Low complexity" evidence="1">
    <location>
        <begin position="14"/>
        <end position="34"/>
    </location>
</feature>
<organism evidence="2 3">
    <name type="scientific">Myceligenerans salitolerans</name>
    <dbReference type="NCBI Taxonomy" id="1230528"/>
    <lineage>
        <taxon>Bacteria</taxon>
        <taxon>Bacillati</taxon>
        <taxon>Actinomycetota</taxon>
        <taxon>Actinomycetes</taxon>
        <taxon>Micrococcales</taxon>
        <taxon>Promicromonosporaceae</taxon>
        <taxon>Myceligenerans</taxon>
    </lineage>
</organism>
<name>A0ABS3ICH3_9MICO</name>
<reference evidence="3" key="1">
    <citation type="submission" date="2023-07" db="EMBL/GenBank/DDBJ databases">
        <title>Myceligenerans salitolerans sp. nov., a halotolerant actinomycete isolated from a salt lake in Xinjiang, China.</title>
        <authorList>
            <person name="Guan T."/>
        </authorList>
    </citation>
    <scope>NUCLEOTIDE SEQUENCE [LARGE SCALE GENOMIC DNA]</scope>
    <source>
        <strain evidence="3">XHU 5031</strain>
    </source>
</reference>
<dbReference type="EMBL" id="JAFMPK010000044">
    <property type="protein sequence ID" value="MBO0609752.1"/>
    <property type="molecule type" value="Genomic_DNA"/>
</dbReference>
<evidence type="ECO:0000256" key="1">
    <source>
        <dbReference type="SAM" id="MobiDB-lite"/>
    </source>
</evidence>
<dbReference type="Proteomes" id="UP000664617">
    <property type="component" value="Unassembled WGS sequence"/>
</dbReference>
<evidence type="ECO:0000313" key="3">
    <source>
        <dbReference type="Proteomes" id="UP000664617"/>
    </source>
</evidence>
<dbReference type="Gene3D" id="3.40.50.1820">
    <property type="entry name" value="alpha/beta hydrolase"/>
    <property type="match status" value="1"/>
</dbReference>
<protein>
    <submittedName>
        <fullName evidence="2">Peptidase S10</fullName>
    </submittedName>
</protein>
<dbReference type="InterPro" id="IPR001563">
    <property type="entry name" value="Peptidase_S10"/>
</dbReference>
<feature type="region of interest" description="Disordered" evidence="1">
    <location>
        <begin position="1"/>
        <end position="53"/>
    </location>
</feature>
<dbReference type="RefSeq" id="WP_207275677.1">
    <property type="nucleotide sequence ID" value="NZ_JAFMPK010000044.1"/>
</dbReference>
<evidence type="ECO:0000313" key="2">
    <source>
        <dbReference type="EMBL" id="MBO0609752.1"/>
    </source>
</evidence>
<accession>A0ABS3ICH3</accession>
<sequence length="507" mass="55919">MSDTPTPESPAPTTPSTTGTPGPQPSRDAAGARPAPRDDLVTTHHTLHTPDGDLAYTATTGRIVLHEEVTTDDKYDGRKAKAEMSLTYYTLDGADVTRRPVTFAFNGGPGSSSVWLHLGLLGPRRVDAGDVGNLTPPPYGLLDNHETLLRVSDLVFIDPVSTGWSRAAEGEKARPYHGFTGDLESVGEVIRLWTSRHDRWMSPKFLIGESYGGTRGASLAEYLQRRFGMFLNGVMLIAPALNLETLYHADGSDLPNPLFLPVYAATAHYHGLHPGRSLDEVVADARDYADEYRAVLARGQALDDDARAAAVARVAAITGLSEDYVDRANLRPEHLRAYAELLRSRRLVTGRLDTRFTGPADHYVHEKMPNDPFLTAILGPYSAALHHYLRGELEYTHDAVYEVMTGAVHPWSYKEFEGRAVDVADKLAEAMIVNPHLRVHVAMGRYDGGVPVEAIEYSLDQMPVPREARERIETRTYPAGHMMYVHPEARVRQSADLAAFVERASHR</sequence>
<gene>
    <name evidence="2" type="ORF">J0911_12030</name>
</gene>
<proteinExistence type="predicted"/>
<dbReference type="Pfam" id="PF00450">
    <property type="entry name" value="Peptidase_S10"/>
    <property type="match status" value="1"/>
</dbReference>
<dbReference type="SUPFAM" id="SSF53474">
    <property type="entry name" value="alpha/beta-Hydrolases"/>
    <property type="match status" value="1"/>
</dbReference>